<accession>C0QCV3</accession>
<gene>
    <name evidence="2" type="ordered locus">HRM2_41280</name>
</gene>
<dbReference type="HOGENOM" id="CLU_2842552_0_0_7"/>
<protein>
    <submittedName>
        <fullName evidence="2">Uncharacterized protein</fullName>
    </submittedName>
</protein>
<evidence type="ECO:0000256" key="1">
    <source>
        <dbReference type="SAM" id="MobiDB-lite"/>
    </source>
</evidence>
<evidence type="ECO:0000313" key="2">
    <source>
        <dbReference type="EMBL" id="ACN17185.1"/>
    </source>
</evidence>
<dbReference type="KEGG" id="dat:HRM2_41280"/>
<sequence>MRIRFEIDLLLLSKKQVSITDADDRGGAIIQGMESIEPDYTNHHSTGQNEPGSPWPGGKYSRGEH</sequence>
<dbReference type="EMBL" id="CP001087">
    <property type="protein sequence ID" value="ACN17185.1"/>
    <property type="molecule type" value="Genomic_DNA"/>
</dbReference>
<organism evidence="2 3">
    <name type="scientific">Desulforapulum autotrophicum (strain ATCC 43914 / DSM 3382 / VKM B-1955 / HRM2)</name>
    <name type="common">Desulfobacterium autotrophicum</name>
    <dbReference type="NCBI Taxonomy" id="177437"/>
    <lineage>
        <taxon>Bacteria</taxon>
        <taxon>Pseudomonadati</taxon>
        <taxon>Thermodesulfobacteriota</taxon>
        <taxon>Desulfobacteria</taxon>
        <taxon>Desulfobacterales</taxon>
        <taxon>Desulfobacteraceae</taxon>
        <taxon>Desulforapulum</taxon>
    </lineage>
</organism>
<dbReference type="Proteomes" id="UP000000442">
    <property type="component" value="Chromosome"/>
</dbReference>
<dbReference type="AlphaFoldDB" id="C0QCV3"/>
<proteinExistence type="predicted"/>
<name>C0QCV3_DESAH</name>
<feature type="region of interest" description="Disordered" evidence="1">
    <location>
        <begin position="29"/>
        <end position="65"/>
    </location>
</feature>
<reference evidence="2 3" key="1">
    <citation type="journal article" date="2009" name="Environ. Microbiol.">
        <title>Genome sequence of Desulfobacterium autotrophicum HRM2, a marine sulfate reducer oxidizing organic carbon completely to carbon dioxide.</title>
        <authorList>
            <person name="Strittmatter A.W."/>
            <person name="Liesegang H."/>
            <person name="Rabus R."/>
            <person name="Decker I."/>
            <person name="Amann J."/>
            <person name="Andres S."/>
            <person name="Henne A."/>
            <person name="Fricke W.F."/>
            <person name="Martinez-Arias R."/>
            <person name="Bartels D."/>
            <person name="Goesmann A."/>
            <person name="Krause L."/>
            <person name="Puehler A."/>
            <person name="Klenk H.P."/>
            <person name="Richter M."/>
            <person name="Schuler M."/>
            <person name="Gloeckner F.O."/>
            <person name="Meyerdierks A."/>
            <person name="Gottschalk G."/>
            <person name="Amann R."/>
        </authorList>
    </citation>
    <scope>NUCLEOTIDE SEQUENCE [LARGE SCALE GENOMIC DNA]</scope>
    <source>
        <strain evidence="3">ATCC 43914 / DSM 3382 / HRM2</strain>
    </source>
</reference>
<keyword evidence="3" id="KW-1185">Reference proteome</keyword>
<evidence type="ECO:0000313" key="3">
    <source>
        <dbReference type="Proteomes" id="UP000000442"/>
    </source>
</evidence>